<reference evidence="2" key="1">
    <citation type="journal article" date="2023" name="Nat. Plants">
        <title>Single-cell RNA sequencing provides a high-resolution roadmap for understanding the multicellular compartmentation of specialized metabolism.</title>
        <authorList>
            <person name="Sun S."/>
            <person name="Shen X."/>
            <person name="Li Y."/>
            <person name="Li Y."/>
            <person name="Wang S."/>
            <person name="Li R."/>
            <person name="Zhang H."/>
            <person name="Shen G."/>
            <person name="Guo B."/>
            <person name="Wei J."/>
            <person name="Xu J."/>
            <person name="St-Pierre B."/>
            <person name="Chen S."/>
            <person name="Sun C."/>
        </authorList>
    </citation>
    <scope>NUCLEOTIDE SEQUENCE [LARGE SCALE GENOMIC DNA]</scope>
</reference>
<name>A0ACC0C0Q8_CATRO</name>
<comment type="caution">
    <text evidence="1">The sequence shown here is derived from an EMBL/GenBank/DDBJ whole genome shotgun (WGS) entry which is preliminary data.</text>
</comment>
<accession>A0ACC0C0Q8</accession>
<organism evidence="1 2">
    <name type="scientific">Catharanthus roseus</name>
    <name type="common">Madagascar periwinkle</name>
    <name type="synonym">Vinca rosea</name>
    <dbReference type="NCBI Taxonomy" id="4058"/>
    <lineage>
        <taxon>Eukaryota</taxon>
        <taxon>Viridiplantae</taxon>
        <taxon>Streptophyta</taxon>
        <taxon>Embryophyta</taxon>
        <taxon>Tracheophyta</taxon>
        <taxon>Spermatophyta</taxon>
        <taxon>Magnoliopsida</taxon>
        <taxon>eudicotyledons</taxon>
        <taxon>Gunneridae</taxon>
        <taxon>Pentapetalae</taxon>
        <taxon>asterids</taxon>
        <taxon>lamiids</taxon>
        <taxon>Gentianales</taxon>
        <taxon>Apocynaceae</taxon>
        <taxon>Rauvolfioideae</taxon>
        <taxon>Vinceae</taxon>
        <taxon>Catharanthinae</taxon>
        <taxon>Catharanthus</taxon>
    </lineage>
</organism>
<gene>
    <name evidence="1" type="ORF">M9H77_09293</name>
</gene>
<sequence length="208" mass="23852">MGKKAGKYKKKEKSPAKKRAFHGEDEDLMNDEIDAFHKQRDIIPLDVNETAEDSDEDNEYPVFDLEGDKSEDEEDDDDDDDDDDIGDDSQLTGLAAKIARQQKYFRAKVGGVEDEMHDDAEDEEEKRTVWGRNKNLYYNAENVDYELQSSDEEDPAEEEAEALRLQKEKAESLTAADFGLEEDSEDESDGEPTFEVSWYYICDVGWCC</sequence>
<protein>
    <submittedName>
        <fullName evidence="1">Uncharacterized protein</fullName>
    </submittedName>
</protein>
<dbReference type="EMBL" id="CM044702">
    <property type="protein sequence ID" value="KAI5678343.1"/>
    <property type="molecule type" value="Genomic_DNA"/>
</dbReference>
<evidence type="ECO:0000313" key="2">
    <source>
        <dbReference type="Proteomes" id="UP001060085"/>
    </source>
</evidence>
<proteinExistence type="predicted"/>
<dbReference type="Proteomes" id="UP001060085">
    <property type="component" value="Linkage Group LG02"/>
</dbReference>
<evidence type="ECO:0000313" key="1">
    <source>
        <dbReference type="EMBL" id="KAI5678343.1"/>
    </source>
</evidence>
<keyword evidence="2" id="KW-1185">Reference proteome</keyword>